<feature type="domain" description="OmpA-like" evidence="10">
    <location>
        <begin position="162"/>
        <end position="283"/>
    </location>
</feature>
<evidence type="ECO:0000256" key="1">
    <source>
        <dbReference type="ARBA" id="ARBA00004162"/>
    </source>
</evidence>
<evidence type="ECO:0000256" key="2">
    <source>
        <dbReference type="ARBA" id="ARBA00008914"/>
    </source>
</evidence>
<evidence type="ECO:0000259" key="10">
    <source>
        <dbReference type="PROSITE" id="PS51123"/>
    </source>
</evidence>
<dbReference type="PANTHER" id="PTHR30329">
    <property type="entry name" value="STATOR ELEMENT OF FLAGELLAR MOTOR COMPLEX"/>
    <property type="match status" value="1"/>
</dbReference>
<dbReference type="EMBL" id="DMND01000063">
    <property type="protein sequence ID" value="HAN26859.1"/>
    <property type="molecule type" value="Genomic_DNA"/>
</dbReference>
<dbReference type="AlphaFoldDB" id="A0A3C1KJE8"/>
<keyword evidence="3" id="KW-1003">Cell membrane</keyword>
<dbReference type="CDD" id="cd07185">
    <property type="entry name" value="OmpA_C-like"/>
    <property type="match status" value="1"/>
</dbReference>
<dbReference type="InterPro" id="IPR006665">
    <property type="entry name" value="OmpA-like"/>
</dbReference>
<keyword evidence="6 7" id="KW-0472">Membrane</keyword>
<feature type="region of interest" description="Disordered" evidence="8">
    <location>
        <begin position="98"/>
        <end position="117"/>
    </location>
</feature>
<feature type="transmembrane region" description="Helical" evidence="9">
    <location>
        <begin position="16"/>
        <end position="38"/>
    </location>
</feature>
<reference evidence="11 12" key="1">
    <citation type="journal article" date="2018" name="Nat. Biotechnol.">
        <title>A standardized bacterial taxonomy based on genome phylogeny substantially revises the tree of life.</title>
        <authorList>
            <person name="Parks D.H."/>
            <person name="Chuvochina M."/>
            <person name="Waite D.W."/>
            <person name="Rinke C."/>
            <person name="Skarshewski A."/>
            <person name="Chaumeil P.A."/>
            <person name="Hugenholtz P."/>
        </authorList>
    </citation>
    <scope>NUCLEOTIDE SEQUENCE [LARGE SCALE GENOMIC DNA]</scope>
    <source>
        <strain evidence="11">UBA9158</strain>
    </source>
</reference>
<evidence type="ECO:0000256" key="6">
    <source>
        <dbReference type="ARBA" id="ARBA00023136"/>
    </source>
</evidence>
<dbReference type="STRING" id="1121937.GCA_000423125_00727"/>
<gene>
    <name evidence="11" type="ORF">DCP75_03895</name>
</gene>
<protein>
    <submittedName>
        <fullName evidence="11">Type VI secretion system protein TssL</fullName>
    </submittedName>
</protein>
<sequence length="311" mass="34084">MIDFEEEEESKPGAPMWMATFADLMSLLMCFFVLLLSFSEMDVQKYKQIAGSMKNAFGVQQQVKVEDIPKGTSIIAQEFSPGKPDPSPVDTIQQVTADTTKPSLEVGNPDAPPRDLSDDEAREIVQQEIESLLLETQQDADELREILQEELNTGKVDIETNQRSIVVRIRENGSFPSGSAVLNQDFLPVMVRLRDALATIPGKISVEGHTDDVPISGGQFRSNWELSATRALSVTHELLEGGVLSDERIVVVGYADTRPFTFNDNPAGRALNRRVELVIRQGAESASETGLDSILEGNPEILDILGVGAGR</sequence>
<dbReference type="InterPro" id="IPR036737">
    <property type="entry name" value="OmpA-like_sf"/>
</dbReference>
<dbReference type="SUPFAM" id="SSF103088">
    <property type="entry name" value="OmpA-like"/>
    <property type="match status" value="1"/>
</dbReference>
<evidence type="ECO:0000256" key="5">
    <source>
        <dbReference type="ARBA" id="ARBA00022989"/>
    </source>
</evidence>
<dbReference type="PROSITE" id="PS51123">
    <property type="entry name" value="OMPA_2"/>
    <property type="match status" value="1"/>
</dbReference>
<dbReference type="Proteomes" id="UP000259273">
    <property type="component" value="Unassembled WGS sequence"/>
</dbReference>
<evidence type="ECO:0000313" key="11">
    <source>
        <dbReference type="EMBL" id="HAN26859.1"/>
    </source>
</evidence>
<evidence type="ECO:0000256" key="9">
    <source>
        <dbReference type="SAM" id="Phobius"/>
    </source>
</evidence>
<dbReference type="GO" id="GO:0005886">
    <property type="term" value="C:plasma membrane"/>
    <property type="evidence" value="ECO:0007669"/>
    <property type="project" value="UniProtKB-SubCell"/>
</dbReference>
<dbReference type="Pfam" id="PF13677">
    <property type="entry name" value="MotB_plug"/>
    <property type="match status" value="1"/>
</dbReference>
<keyword evidence="5 9" id="KW-1133">Transmembrane helix</keyword>
<dbReference type="Gene3D" id="3.30.1330.60">
    <property type="entry name" value="OmpA-like domain"/>
    <property type="match status" value="1"/>
</dbReference>
<evidence type="ECO:0000256" key="7">
    <source>
        <dbReference type="PROSITE-ProRule" id="PRU00473"/>
    </source>
</evidence>
<comment type="subcellular location">
    <subcellularLocation>
        <location evidence="1">Cell membrane</location>
        <topology evidence="1">Single-pass membrane protein</topology>
    </subcellularLocation>
</comment>
<comment type="caution">
    <text evidence="11">The sequence shown here is derived from an EMBL/GenBank/DDBJ whole genome shotgun (WGS) entry which is preliminary data.</text>
</comment>
<organism evidence="11 12">
    <name type="scientific">Haliea salexigens</name>
    <dbReference type="NCBI Taxonomy" id="287487"/>
    <lineage>
        <taxon>Bacteria</taxon>
        <taxon>Pseudomonadati</taxon>
        <taxon>Pseudomonadota</taxon>
        <taxon>Gammaproteobacteria</taxon>
        <taxon>Cellvibrionales</taxon>
        <taxon>Halieaceae</taxon>
        <taxon>Haliea</taxon>
    </lineage>
</organism>
<name>A0A3C1KJE8_9GAMM</name>
<comment type="similarity">
    <text evidence="2">Belongs to the MotB family.</text>
</comment>
<proteinExistence type="inferred from homology"/>
<dbReference type="InterPro" id="IPR025713">
    <property type="entry name" value="MotB-like_N_dom"/>
</dbReference>
<evidence type="ECO:0000313" key="12">
    <source>
        <dbReference type="Proteomes" id="UP000259273"/>
    </source>
</evidence>
<dbReference type="Pfam" id="PF00691">
    <property type="entry name" value="OmpA"/>
    <property type="match status" value="1"/>
</dbReference>
<evidence type="ECO:0000256" key="3">
    <source>
        <dbReference type="ARBA" id="ARBA00022475"/>
    </source>
</evidence>
<accession>A0A3C1KJE8</accession>
<evidence type="ECO:0000256" key="4">
    <source>
        <dbReference type="ARBA" id="ARBA00022692"/>
    </source>
</evidence>
<dbReference type="PANTHER" id="PTHR30329:SF21">
    <property type="entry name" value="LIPOPROTEIN YIAD-RELATED"/>
    <property type="match status" value="1"/>
</dbReference>
<dbReference type="NCBIfam" id="NF006508">
    <property type="entry name" value="PRK08944.1"/>
    <property type="match status" value="1"/>
</dbReference>
<keyword evidence="4 9" id="KW-0812">Transmembrane</keyword>
<evidence type="ECO:0000256" key="8">
    <source>
        <dbReference type="SAM" id="MobiDB-lite"/>
    </source>
</evidence>
<dbReference type="InterPro" id="IPR050330">
    <property type="entry name" value="Bact_OuterMem_StrucFunc"/>
</dbReference>